<keyword evidence="7 10" id="KW-0456">Lyase</keyword>
<evidence type="ECO:0000256" key="11">
    <source>
        <dbReference type="PROSITE-ProRule" id="PRU10111"/>
    </source>
</evidence>
<keyword evidence="8 10" id="KW-0120">Carbon dioxide fixation</keyword>
<name>A0A433S9J4_9BURK</name>
<evidence type="ECO:0000256" key="10">
    <source>
        <dbReference type="HAMAP-Rule" id="MF_00595"/>
    </source>
</evidence>
<feature type="active site" evidence="10 11">
    <location>
        <position position="139"/>
    </location>
</feature>
<dbReference type="AlphaFoldDB" id="A0A433S9J4"/>
<dbReference type="GO" id="GO:0008964">
    <property type="term" value="F:phosphoenolpyruvate carboxylase activity"/>
    <property type="evidence" value="ECO:0007669"/>
    <property type="project" value="UniProtKB-UniRule"/>
</dbReference>
<accession>A0A433S9J4</accession>
<dbReference type="EMBL" id="PQSP01000013">
    <property type="protein sequence ID" value="RUS65405.1"/>
    <property type="molecule type" value="Genomic_DNA"/>
</dbReference>
<comment type="caution">
    <text evidence="13">The sequence shown here is derived from an EMBL/GenBank/DDBJ whole genome shotgun (WGS) entry which is preliminary data.</text>
</comment>
<dbReference type="Gene3D" id="1.20.1440.90">
    <property type="entry name" value="Phosphoenolpyruvate/pyruvate domain"/>
    <property type="match status" value="1"/>
</dbReference>
<dbReference type="RefSeq" id="WP_126981145.1">
    <property type="nucleotide sequence ID" value="NZ_PQSP01000013.1"/>
</dbReference>
<evidence type="ECO:0000256" key="4">
    <source>
        <dbReference type="ARBA" id="ARBA00012305"/>
    </source>
</evidence>
<comment type="cofactor">
    <cofactor evidence="1 10">
        <name>Mg(2+)</name>
        <dbReference type="ChEBI" id="CHEBI:18420"/>
    </cofactor>
</comment>
<evidence type="ECO:0000313" key="13">
    <source>
        <dbReference type="EMBL" id="RUS65405.1"/>
    </source>
</evidence>
<evidence type="ECO:0000256" key="12">
    <source>
        <dbReference type="PROSITE-ProRule" id="PRU10112"/>
    </source>
</evidence>
<dbReference type="EC" id="4.1.1.31" evidence="4 10"/>
<evidence type="ECO:0000313" key="14">
    <source>
        <dbReference type="Proteomes" id="UP000286947"/>
    </source>
</evidence>
<dbReference type="InterPro" id="IPR018129">
    <property type="entry name" value="PEP_COase_Lys_AS"/>
</dbReference>
<feature type="active site" evidence="10 12">
    <location>
        <position position="568"/>
    </location>
</feature>
<dbReference type="InterPro" id="IPR022805">
    <property type="entry name" value="PEP_COase_bac/pln-type"/>
</dbReference>
<evidence type="ECO:0000256" key="2">
    <source>
        <dbReference type="ARBA" id="ARBA00003670"/>
    </source>
</evidence>
<dbReference type="PROSITE" id="PS00393">
    <property type="entry name" value="PEPCASE_2"/>
    <property type="match status" value="1"/>
</dbReference>
<evidence type="ECO:0000256" key="3">
    <source>
        <dbReference type="ARBA" id="ARBA00008346"/>
    </source>
</evidence>
<dbReference type="GO" id="GO:0000287">
    <property type="term" value="F:magnesium ion binding"/>
    <property type="evidence" value="ECO:0007669"/>
    <property type="project" value="UniProtKB-UniRule"/>
</dbReference>
<keyword evidence="6 10" id="KW-0460">Magnesium</keyword>
<organism evidence="13 14">
    <name type="scientific">Saezia sanguinis</name>
    <dbReference type="NCBI Taxonomy" id="1965230"/>
    <lineage>
        <taxon>Bacteria</taxon>
        <taxon>Pseudomonadati</taxon>
        <taxon>Pseudomonadota</taxon>
        <taxon>Betaproteobacteria</taxon>
        <taxon>Burkholderiales</taxon>
        <taxon>Saeziaceae</taxon>
        <taxon>Saezia</taxon>
    </lineage>
</organism>
<dbReference type="GO" id="GO:0015977">
    <property type="term" value="P:carbon fixation"/>
    <property type="evidence" value="ECO:0007669"/>
    <property type="project" value="UniProtKB-UniRule"/>
</dbReference>
<dbReference type="Pfam" id="PF00311">
    <property type="entry name" value="PEPcase"/>
    <property type="match status" value="1"/>
</dbReference>
<dbReference type="PANTHER" id="PTHR30523:SF6">
    <property type="entry name" value="PHOSPHOENOLPYRUVATE CARBOXYLASE"/>
    <property type="match status" value="1"/>
</dbReference>
<protein>
    <recommendedName>
        <fullName evidence="5 10">Phosphoenolpyruvate carboxylase</fullName>
        <shortName evidence="10">PEPC</shortName>
        <shortName evidence="10">PEPCase</shortName>
        <ecNumber evidence="4 10">4.1.1.31</ecNumber>
    </recommendedName>
</protein>
<dbReference type="SUPFAM" id="SSF51621">
    <property type="entry name" value="Phosphoenolpyruvate/pyruvate domain"/>
    <property type="match status" value="1"/>
</dbReference>
<evidence type="ECO:0000256" key="8">
    <source>
        <dbReference type="ARBA" id="ARBA00023300"/>
    </source>
</evidence>
<evidence type="ECO:0000256" key="6">
    <source>
        <dbReference type="ARBA" id="ARBA00022842"/>
    </source>
</evidence>
<keyword evidence="14" id="KW-1185">Reference proteome</keyword>
<dbReference type="PRINTS" id="PR00150">
    <property type="entry name" value="PEPCARBXLASE"/>
</dbReference>
<comment type="catalytic activity">
    <reaction evidence="9 10">
        <text>oxaloacetate + phosphate = phosphoenolpyruvate + hydrogencarbonate</text>
        <dbReference type="Rhea" id="RHEA:28370"/>
        <dbReference type="ChEBI" id="CHEBI:16452"/>
        <dbReference type="ChEBI" id="CHEBI:17544"/>
        <dbReference type="ChEBI" id="CHEBI:43474"/>
        <dbReference type="ChEBI" id="CHEBI:58702"/>
        <dbReference type="EC" id="4.1.1.31"/>
    </reaction>
</comment>
<dbReference type="InterPro" id="IPR021135">
    <property type="entry name" value="PEP_COase"/>
</dbReference>
<dbReference type="PANTHER" id="PTHR30523">
    <property type="entry name" value="PHOSPHOENOLPYRUVATE CARBOXYLASE"/>
    <property type="match status" value="1"/>
</dbReference>
<dbReference type="PROSITE" id="PS00781">
    <property type="entry name" value="PEPCASE_1"/>
    <property type="match status" value="1"/>
</dbReference>
<reference evidence="13 14" key="1">
    <citation type="submission" date="2018-01" db="EMBL/GenBank/DDBJ databases">
        <title>Saezia sanguinis gen. nov., sp. nov., in the order Burkholderiales isolated from human blood.</title>
        <authorList>
            <person name="Medina-Pascual M.J."/>
            <person name="Valdezate S."/>
            <person name="Monzon S."/>
            <person name="Cuesta I."/>
            <person name="Carrasco G."/>
            <person name="Villalon P."/>
            <person name="Saez-Nieto J.A."/>
        </authorList>
    </citation>
    <scope>NUCLEOTIDE SEQUENCE [LARGE SCALE GENOMIC DNA]</scope>
    <source>
        <strain evidence="13 14">CNM695-12</strain>
    </source>
</reference>
<dbReference type="Proteomes" id="UP000286947">
    <property type="component" value="Unassembled WGS sequence"/>
</dbReference>
<evidence type="ECO:0000256" key="7">
    <source>
        <dbReference type="ARBA" id="ARBA00023239"/>
    </source>
</evidence>
<dbReference type="HAMAP" id="MF_00595">
    <property type="entry name" value="PEPcase_type1"/>
    <property type="match status" value="1"/>
</dbReference>
<comment type="similarity">
    <text evidence="3 10">Belongs to the PEPCase type 1 family.</text>
</comment>
<keyword evidence="13" id="KW-0670">Pyruvate</keyword>
<comment type="subunit">
    <text evidence="10">Homotetramer.</text>
</comment>
<evidence type="ECO:0000256" key="9">
    <source>
        <dbReference type="ARBA" id="ARBA00048995"/>
    </source>
</evidence>
<evidence type="ECO:0000256" key="5">
    <source>
        <dbReference type="ARBA" id="ARBA00022419"/>
    </source>
</evidence>
<dbReference type="InterPro" id="IPR015813">
    <property type="entry name" value="Pyrv/PenolPyrv_kinase-like_dom"/>
</dbReference>
<dbReference type="NCBIfam" id="NF000584">
    <property type="entry name" value="PRK00009.1"/>
    <property type="match status" value="1"/>
</dbReference>
<dbReference type="InterPro" id="IPR033129">
    <property type="entry name" value="PEPCASE_His_AS"/>
</dbReference>
<gene>
    <name evidence="10 13" type="primary">ppc</name>
    <name evidence="13" type="ORF">CUZ56_02986</name>
</gene>
<dbReference type="GO" id="GO:0006099">
    <property type="term" value="P:tricarboxylic acid cycle"/>
    <property type="evidence" value="ECO:0007669"/>
    <property type="project" value="InterPro"/>
</dbReference>
<proteinExistence type="inferred from homology"/>
<evidence type="ECO:0000256" key="1">
    <source>
        <dbReference type="ARBA" id="ARBA00001946"/>
    </source>
</evidence>
<dbReference type="GO" id="GO:0005829">
    <property type="term" value="C:cytosol"/>
    <property type="evidence" value="ECO:0007669"/>
    <property type="project" value="TreeGrafter"/>
</dbReference>
<dbReference type="GO" id="GO:0006107">
    <property type="term" value="P:oxaloacetate metabolic process"/>
    <property type="evidence" value="ECO:0007669"/>
    <property type="project" value="UniProtKB-UniRule"/>
</dbReference>
<dbReference type="OrthoDB" id="9768133at2"/>
<sequence length="901" mass="101155">MSHLLDSKKDAPLLHDIELLNRILQRIMQAKISPQSLQAFQLLISDEHHDTKIAELLSSLSLQETQELVASCGLYAQVFNIAEDVHHARRRRAYEATGASASKGSIEELLQKIKTSHISTPLLQNVLDHAQIGAVLTAHPTEVQRQTTLTLLRKVSHLLSVYSQPELKLEDKNNIEETLLSALLTLWQSDETRHFKLTVENEISNGIAYFPLSFFEALPKLYRKLARGLKEIDPAIKLPEIIHIGSWIGGDRDGNPFVSANTLKAAFQKQAQTLFHFYRGQLKSLYEELSVSIRKVTVDDALLTLAKRSPDTSIAREEEPYRKAIALILSRIIATGEKLGAQLTSKFGLGDPYHHVQEFLHDLEVIRASLINNGSAPLIQGRLTKLIRCANLFGFYLMPVDLRQHAQMHTQVVAALFAYAGLEDYASLNEAEKCQVLLHELKSKRPLYSDFAHYPKEVRNELMIFQAAREIQQQYGVKAIQQSIISNCDHISDILALALILKETGLLETDENQPQSRIHIVPLFETIEALQNAPGIMDALWAEPWYLALLNSMDATQEIMLGYSDSNKDGGYVTSQWFLYMAEEALVKSAQKHQVRLRLFHGRGGSVGRGGGPAYEAILAQPAGSVNGQIRITEQGEVITFKYADPNNAQRNLETLVAATLESTLLPHVEKDPDHGLMQKLSDHAFAEYRALITHADFIDFFLQTTPIEQIASMNIGSRPASRKTLARIQDLRAIPWVFSWTQTRLMLPAWYGFGSAIHALQQTDASALSQLQKIYQSSPFFQAMLSNMEQVLAKVDLHIAQAYVSLSDNPAKAQAIFARLKQEFELSRNALLSIIQTQDILQDNRTLSRSLALRLPYLNTLNWLQVELLKRLKQEPQNEEILGQIHATINGIAQGLRNTG</sequence>
<comment type="function">
    <text evidence="2 10">Forms oxaloacetate, a four-carbon dicarboxylic acid source for the tricarboxylic acid cycle.</text>
</comment>